<sequence length="382" mass="40040">MASPAVTLETEKRNILAKIFRQLFIPLLGIITALIVGAIIIFISGFSPLQAYGGLWKGSFGDLEAINGTLATATPYMFTALAVVFAFRAGLFNIGAEGQIKIGAISAAWVGINVGGLPSFLAIPLTLAGGCLGGALWGAIPGALKAWSGAHEVITTIMLNYIATFITSWLVGADGPMKAPARMSQSDQIGENARIGTIVQGQPLHWGLVIGVTMALTVWFILYKTPLGLEIRTVGANPSAARYAGINLKFILLATMAIAGMLAGMAGSLEVMGSPGFRYRYNAALGSGYGFDSIAIALLAKNNPLAVIAAVILFGALKQGASQMQFDTVAADGRQLPGDLILMIQALVILFVAADQVLRWLYRIKAQGGEGVVLTRGWGKAE</sequence>
<reference evidence="7 9" key="1">
    <citation type="submission" date="2020-06" db="EMBL/GenBank/DDBJ databases">
        <title>Anoxygenic phototrophic Chloroflexota member uses a Type I reaction center.</title>
        <authorList>
            <person name="Tsuji J.M."/>
            <person name="Shaw N.A."/>
            <person name="Nagashima S."/>
            <person name="Venkiteswaran J."/>
            <person name="Schiff S.L."/>
            <person name="Hanada S."/>
            <person name="Tank M."/>
            <person name="Neufeld J.D."/>
        </authorList>
    </citation>
    <scope>NUCLEOTIDE SEQUENCE [LARGE SCALE GENOMIC DNA]</scope>
    <source>
        <strain evidence="7">L227-S17</strain>
    </source>
</reference>
<evidence type="ECO:0000313" key="9">
    <source>
        <dbReference type="Proteomes" id="UP000521676"/>
    </source>
</evidence>
<dbReference type="GO" id="GO:0005886">
    <property type="term" value="C:plasma membrane"/>
    <property type="evidence" value="ECO:0007669"/>
    <property type="project" value="UniProtKB-SubCell"/>
</dbReference>
<feature type="transmembrane region" description="Helical" evidence="6">
    <location>
        <begin position="66"/>
        <end position="87"/>
    </location>
</feature>
<evidence type="ECO:0000256" key="5">
    <source>
        <dbReference type="ARBA" id="ARBA00023136"/>
    </source>
</evidence>
<dbReference type="InterPro" id="IPR001851">
    <property type="entry name" value="ABC_transp_permease"/>
</dbReference>
<evidence type="ECO:0000313" key="10">
    <source>
        <dbReference type="Proteomes" id="UP001431572"/>
    </source>
</evidence>
<dbReference type="AlphaFoldDB" id="A0A8T7M8H9"/>
<reference evidence="8" key="2">
    <citation type="journal article" date="2024" name="Nature">
        <title>Anoxygenic phototroph of the Chloroflexota uses a type I reaction centre.</title>
        <authorList>
            <person name="Tsuji J.M."/>
            <person name="Shaw N.A."/>
            <person name="Nagashima S."/>
            <person name="Venkiteswaran J.J."/>
            <person name="Schiff S.L."/>
            <person name="Watanabe T."/>
            <person name="Fukui M."/>
            <person name="Hanada S."/>
            <person name="Tank M."/>
            <person name="Neufeld J.D."/>
        </authorList>
    </citation>
    <scope>NUCLEOTIDE SEQUENCE</scope>
    <source>
        <strain evidence="8">L227-S17</strain>
    </source>
</reference>
<evidence type="ECO:0000313" key="7">
    <source>
        <dbReference type="EMBL" id="NWJ48467.1"/>
    </source>
</evidence>
<evidence type="ECO:0000256" key="4">
    <source>
        <dbReference type="ARBA" id="ARBA00022989"/>
    </source>
</evidence>
<organism evidence="7 9">
    <name type="scientific">Candidatus Chlorohelix allophototropha</name>
    <dbReference type="NCBI Taxonomy" id="3003348"/>
    <lineage>
        <taxon>Bacteria</taxon>
        <taxon>Bacillati</taxon>
        <taxon>Chloroflexota</taxon>
        <taxon>Chloroflexia</taxon>
        <taxon>Candidatus Chloroheliales</taxon>
        <taxon>Candidatus Chloroheliaceae</taxon>
        <taxon>Candidatus Chlorohelix</taxon>
    </lineage>
</organism>
<dbReference type="Proteomes" id="UP000521676">
    <property type="component" value="Unassembled WGS sequence"/>
</dbReference>
<dbReference type="EMBL" id="CP128400">
    <property type="protein sequence ID" value="WJW68400.1"/>
    <property type="molecule type" value="Genomic_DNA"/>
</dbReference>
<accession>A0A8T7M8H9</accession>
<comment type="subcellular location">
    <subcellularLocation>
        <location evidence="1">Cell membrane</location>
        <topology evidence="1">Multi-pass membrane protein</topology>
    </subcellularLocation>
</comment>
<gene>
    <name evidence="7" type="ORF">HXX08_21635</name>
    <name evidence="8" type="ORF">OZ401_004011</name>
</gene>
<dbReference type="RefSeq" id="WP_341470304.1">
    <property type="nucleotide sequence ID" value="NZ_CP128400.1"/>
</dbReference>
<evidence type="ECO:0000313" key="8">
    <source>
        <dbReference type="EMBL" id="WJW68400.1"/>
    </source>
</evidence>
<keyword evidence="2" id="KW-1003">Cell membrane</keyword>
<keyword evidence="10" id="KW-1185">Reference proteome</keyword>
<dbReference type="EMBL" id="JACATZ010000003">
    <property type="protein sequence ID" value="NWJ48467.1"/>
    <property type="molecule type" value="Genomic_DNA"/>
</dbReference>
<evidence type="ECO:0000256" key="6">
    <source>
        <dbReference type="SAM" id="Phobius"/>
    </source>
</evidence>
<keyword evidence="4 6" id="KW-1133">Transmembrane helix</keyword>
<dbReference type="CDD" id="cd06580">
    <property type="entry name" value="TM_PBP1_transp_TpRbsC_like"/>
    <property type="match status" value="1"/>
</dbReference>
<feature type="transmembrane region" description="Helical" evidence="6">
    <location>
        <begin position="152"/>
        <end position="171"/>
    </location>
</feature>
<evidence type="ECO:0000256" key="2">
    <source>
        <dbReference type="ARBA" id="ARBA00022475"/>
    </source>
</evidence>
<dbReference type="Proteomes" id="UP001431572">
    <property type="component" value="Chromosome 2"/>
</dbReference>
<dbReference type="PANTHER" id="PTHR47089">
    <property type="entry name" value="ABC TRANSPORTER, PERMEASE PROTEIN"/>
    <property type="match status" value="1"/>
</dbReference>
<feature type="transmembrane region" description="Helical" evidence="6">
    <location>
        <begin position="305"/>
        <end position="321"/>
    </location>
</feature>
<dbReference type="GO" id="GO:0022857">
    <property type="term" value="F:transmembrane transporter activity"/>
    <property type="evidence" value="ECO:0007669"/>
    <property type="project" value="InterPro"/>
</dbReference>
<keyword evidence="5 6" id="KW-0472">Membrane</keyword>
<evidence type="ECO:0000256" key="1">
    <source>
        <dbReference type="ARBA" id="ARBA00004651"/>
    </source>
</evidence>
<name>A0A8T7M8H9_9CHLR</name>
<feature type="transmembrane region" description="Helical" evidence="6">
    <location>
        <begin position="341"/>
        <end position="362"/>
    </location>
</feature>
<feature type="transmembrane region" description="Helical" evidence="6">
    <location>
        <begin position="23"/>
        <end position="46"/>
    </location>
</feature>
<evidence type="ECO:0000256" key="3">
    <source>
        <dbReference type="ARBA" id="ARBA00022692"/>
    </source>
</evidence>
<keyword evidence="3 6" id="KW-0812">Transmembrane</keyword>
<proteinExistence type="predicted"/>
<feature type="transmembrane region" description="Helical" evidence="6">
    <location>
        <begin position="204"/>
        <end position="223"/>
    </location>
</feature>
<protein>
    <submittedName>
        <fullName evidence="7">ABC transporter permease</fullName>
    </submittedName>
</protein>
<dbReference type="Pfam" id="PF02653">
    <property type="entry name" value="BPD_transp_2"/>
    <property type="match status" value="1"/>
</dbReference>
<dbReference type="PANTHER" id="PTHR47089:SF1">
    <property type="entry name" value="GUANOSINE ABC TRANSPORTER PERMEASE PROTEIN NUPP"/>
    <property type="match status" value="1"/>
</dbReference>
<feature type="transmembrane region" description="Helical" evidence="6">
    <location>
        <begin position="250"/>
        <end position="269"/>
    </location>
</feature>